<dbReference type="GeneID" id="76206419"/>
<reference evidence="2" key="1">
    <citation type="journal article" date="2014" name="Int. J. Syst. Evol. Microbiol.">
        <title>Complete genome sequence of Corynebacterium casei LMG S-19264T (=DSM 44701T), isolated from a smear-ripened cheese.</title>
        <authorList>
            <consortium name="US DOE Joint Genome Institute (JGI-PGF)"/>
            <person name="Walter F."/>
            <person name="Albersmeier A."/>
            <person name="Kalinowski J."/>
            <person name="Ruckert C."/>
        </authorList>
    </citation>
    <scope>NUCLEOTIDE SEQUENCE</scope>
    <source>
        <strain evidence="2">JCM 11219</strain>
    </source>
</reference>
<evidence type="ECO:0000313" key="2">
    <source>
        <dbReference type="EMBL" id="GGI70466.1"/>
    </source>
</evidence>
<evidence type="ECO:0000313" key="4">
    <source>
        <dbReference type="Proteomes" id="UP001060771"/>
    </source>
</evidence>
<accession>A0A830EF25</accession>
<evidence type="ECO:0000313" key="3">
    <source>
        <dbReference type="Proteomes" id="UP000657075"/>
    </source>
</evidence>
<reference evidence="1" key="4">
    <citation type="journal article" date="2023" name="Microbiol. Resour. Announc.">
        <title>Complete Genome Sequence of Vulcanisaeta souniana Strain IC-059, a Hyperthermophilic Archaeon Isolated from Hot Spring Water in Japan.</title>
        <authorList>
            <person name="Kato S."/>
            <person name="Itoh T."/>
            <person name="Wu L."/>
            <person name="Ma J."/>
            <person name="Ohkuma M."/>
        </authorList>
    </citation>
    <scope>NUCLEOTIDE SEQUENCE</scope>
    <source>
        <strain evidence="1">JCM 11219</strain>
    </source>
</reference>
<dbReference type="RefSeq" id="WP_188602480.1">
    <property type="nucleotide sequence ID" value="NZ_AP026830.1"/>
</dbReference>
<dbReference type="OrthoDB" id="24812at2157"/>
<sequence>MLIYVIKAMDEFRRCLTIYDEFECSAYLNRTYGTWFIRLSNDEANAVLDEASRACTQMEGSFLYCIFCVGSQCGMEPSEPVVKYIIECLDKLSIKQDVKNALRSMLNKAMEVNSEIVCSGE</sequence>
<protein>
    <submittedName>
        <fullName evidence="2">Uncharacterized protein</fullName>
    </submittedName>
</protein>
<name>A0A830EF25_9CREN</name>
<evidence type="ECO:0000313" key="1">
    <source>
        <dbReference type="EMBL" id="BDR91776.1"/>
    </source>
</evidence>
<dbReference type="Proteomes" id="UP000657075">
    <property type="component" value="Unassembled WGS sequence"/>
</dbReference>
<gene>
    <name evidence="2" type="ORF">GCM10007112_04290</name>
    <name evidence="1" type="ORF">Vsou_08690</name>
</gene>
<proteinExistence type="predicted"/>
<reference evidence="2" key="2">
    <citation type="submission" date="2020-09" db="EMBL/GenBank/DDBJ databases">
        <authorList>
            <person name="Sun Q."/>
            <person name="Ohkuma M."/>
        </authorList>
    </citation>
    <scope>NUCLEOTIDE SEQUENCE</scope>
    <source>
        <strain evidence="2">JCM 11219</strain>
    </source>
</reference>
<organism evidence="2 3">
    <name type="scientific">Vulcanisaeta souniana JCM 11219</name>
    <dbReference type="NCBI Taxonomy" id="1293586"/>
    <lineage>
        <taxon>Archaea</taxon>
        <taxon>Thermoproteota</taxon>
        <taxon>Thermoprotei</taxon>
        <taxon>Thermoproteales</taxon>
        <taxon>Thermoproteaceae</taxon>
        <taxon>Vulcanisaeta</taxon>
    </lineage>
</organism>
<reference evidence="4" key="3">
    <citation type="submission" date="2022-09" db="EMBL/GenBank/DDBJ databases">
        <title>Complete genome sequence of Vulcanisaeta souniana.</title>
        <authorList>
            <person name="Kato S."/>
            <person name="Itoh T."/>
            <person name="Ohkuma M."/>
        </authorList>
    </citation>
    <scope>NUCLEOTIDE SEQUENCE [LARGE SCALE GENOMIC DNA]</scope>
    <source>
        <strain evidence="4">JCM 11219</strain>
    </source>
</reference>
<dbReference type="AlphaFoldDB" id="A0A830EF25"/>
<dbReference type="EMBL" id="BMNM01000001">
    <property type="protein sequence ID" value="GGI70466.1"/>
    <property type="molecule type" value="Genomic_DNA"/>
</dbReference>
<keyword evidence="4" id="KW-1185">Reference proteome</keyword>
<dbReference type="Proteomes" id="UP001060771">
    <property type="component" value="Chromosome"/>
</dbReference>
<dbReference type="EMBL" id="AP026830">
    <property type="protein sequence ID" value="BDR91776.1"/>
    <property type="molecule type" value="Genomic_DNA"/>
</dbReference>